<reference evidence="1" key="1">
    <citation type="submission" date="2018-05" db="EMBL/GenBank/DDBJ databases">
        <authorList>
            <person name="Lanie J.A."/>
            <person name="Ng W.-L."/>
            <person name="Kazmierczak K.M."/>
            <person name="Andrzejewski T.M."/>
            <person name="Davidsen T.M."/>
            <person name="Wayne K.J."/>
            <person name="Tettelin H."/>
            <person name="Glass J.I."/>
            <person name="Rusch D."/>
            <person name="Podicherti R."/>
            <person name="Tsui H.-C.T."/>
            <person name="Winkler M.E."/>
        </authorList>
    </citation>
    <scope>NUCLEOTIDE SEQUENCE</scope>
</reference>
<protein>
    <recommendedName>
        <fullName evidence="2">Two component regulator three Y domain-containing protein</fullName>
    </recommendedName>
</protein>
<dbReference type="AlphaFoldDB" id="A0A382L7Y3"/>
<dbReference type="Pfam" id="PF07494">
    <property type="entry name" value="Reg_prop"/>
    <property type="match status" value="2"/>
</dbReference>
<sequence>MLCVSLVIAEKEKINFRHITVEKDGLSESSVYDIFQDSNGFIWITTDNGLDKYDGYGIKQYQHLNDDTTSIGQGQGGAIFEDSKGNIWVSTANGAINRLNPETEKFTKYPVYQIQDTQLGDNLEKISEDKMGNIWCLDGSLTRININTNERKYFYAKDSTYTESFYNKVDVLEKSGTLVSSIKTPGNAVDSTHTFTLSTSKKVLIVSAGEMEYNTLSGMGNPYDFGWLINEKSETVWSLWKKGDKTAAHAGGGYTQRIKANEIELSPGTYTLRYVSDAIHGFGRWSMRPPDNPRLWGINIYDISQETQPTDFSKSINDKDFTTWVSDFETNKDGTLWVTMGGTGLA</sequence>
<gene>
    <name evidence="1" type="ORF">METZ01_LOCUS285634</name>
</gene>
<feature type="non-terminal residue" evidence="1">
    <location>
        <position position="346"/>
    </location>
</feature>
<dbReference type="Gene3D" id="2.130.10.10">
    <property type="entry name" value="YVTN repeat-like/Quinoprotein amine dehydrogenase"/>
    <property type="match status" value="1"/>
</dbReference>
<name>A0A382L7Y3_9ZZZZ</name>
<dbReference type="InterPro" id="IPR015943">
    <property type="entry name" value="WD40/YVTN_repeat-like_dom_sf"/>
</dbReference>
<evidence type="ECO:0000313" key="1">
    <source>
        <dbReference type="EMBL" id="SVC32780.1"/>
    </source>
</evidence>
<accession>A0A382L7Y3</accession>
<evidence type="ECO:0008006" key="2">
    <source>
        <dbReference type="Google" id="ProtNLM"/>
    </source>
</evidence>
<dbReference type="EMBL" id="UINC01085333">
    <property type="protein sequence ID" value="SVC32780.1"/>
    <property type="molecule type" value="Genomic_DNA"/>
</dbReference>
<dbReference type="SUPFAM" id="SSF63829">
    <property type="entry name" value="Calcium-dependent phosphotriesterase"/>
    <property type="match status" value="1"/>
</dbReference>
<organism evidence="1">
    <name type="scientific">marine metagenome</name>
    <dbReference type="NCBI Taxonomy" id="408172"/>
    <lineage>
        <taxon>unclassified sequences</taxon>
        <taxon>metagenomes</taxon>
        <taxon>ecological metagenomes</taxon>
    </lineage>
</organism>
<dbReference type="InterPro" id="IPR011110">
    <property type="entry name" value="Reg_prop"/>
</dbReference>
<proteinExistence type="predicted"/>